<dbReference type="RefSeq" id="WP_045443580.1">
    <property type="nucleotide sequence ID" value="NZ_BBIO01000003.1"/>
</dbReference>
<name>A0A081B8S2_9HYPH</name>
<dbReference type="Pfam" id="PF00903">
    <property type="entry name" value="Glyoxalase"/>
    <property type="match status" value="1"/>
</dbReference>
<keyword evidence="2" id="KW-0560">Oxidoreductase</keyword>
<evidence type="ECO:0000313" key="3">
    <source>
        <dbReference type="Proteomes" id="UP000028702"/>
    </source>
</evidence>
<dbReference type="PANTHER" id="PTHR35006:SF4">
    <property type="entry name" value="BLR7706 PROTEIN"/>
    <property type="match status" value="1"/>
</dbReference>
<dbReference type="EMBL" id="BBIO01000003">
    <property type="protein sequence ID" value="GAK44440.1"/>
    <property type="molecule type" value="Genomic_DNA"/>
</dbReference>
<dbReference type="InterPro" id="IPR037523">
    <property type="entry name" value="VOC_core"/>
</dbReference>
<proteinExistence type="predicted"/>
<protein>
    <submittedName>
        <fullName evidence="2">Glyoxalase/bleomycin resistance protein/dioxygenase</fullName>
    </submittedName>
</protein>
<evidence type="ECO:0000259" key="1">
    <source>
        <dbReference type="PROSITE" id="PS51819"/>
    </source>
</evidence>
<dbReference type="GO" id="GO:0051213">
    <property type="term" value="F:dioxygenase activity"/>
    <property type="evidence" value="ECO:0007669"/>
    <property type="project" value="UniProtKB-KW"/>
</dbReference>
<dbReference type="InterPro" id="IPR029068">
    <property type="entry name" value="Glyas_Bleomycin-R_OHBP_Dase"/>
</dbReference>
<dbReference type="AlphaFoldDB" id="A0A081B8S2"/>
<dbReference type="SUPFAM" id="SSF54593">
    <property type="entry name" value="Glyoxalase/Bleomycin resistance protein/Dihydroxybiphenyl dioxygenase"/>
    <property type="match status" value="1"/>
</dbReference>
<feature type="domain" description="VOC" evidence="1">
    <location>
        <begin position="4"/>
        <end position="134"/>
    </location>
</feature>
<dbReference type="InterPro" id="IPR004360">
    <property type="entry name" value="Glyas_Fos-R_dOase_dom"/>
</dbReference>
<dbReference type="PROSITE" id="PS51819">
    <property type="entry name" value="VOC"/>
    <property type="match status" value="1"/>
</dbReference>
<comment type="caution">
    <text evidence="2">The sequence shown here is derived from an EMBL/GenBank/DDBJ whole genome shotgun (WGS) entry which is preliminary data.</text>
</comment>
<sequence length="138" mass="15103">MRGAIHHLDLTVKDPAISAPFYDAVLGFMGYARVDEDADSVDWAARPAGAYISIGILRAKAESAGQKHNRYAPGLHHVAWHAQSREDVDGLHALLQEIGAEILDAPAAYPEYGPDYYAVFFADPDGLKLEFVYEPYAA</sequence>
<dbReference type="Proteomes" id="UP000028702">
    <property type="component" value="Unassembled WGS sequence"/>
</dbReference>
<dbReference type="Gene3D" id="3.10.180.10">
    <property type="entry name" value="2,3-Dihydroxybiphenyl 1,2-Dioxygenase, domain 1"/>
    <property type="match status" value="1"/>
</dbReference>
<reference evidence="2 3" key="1">
    <citation type="submission" date="2014-07" db="EMBL/GenBank/DDBJ databases">
        <title>Tepidicaulis marinum gen. nov., sp. nov., a novel marine bacterium denitrifying nitrate to nitrous oxide strictly under microaerobic conditions.</title>
        <authorList>
            <person name="Takeuchi M."/>
            <person name="Yamagishi T."/>
            <person name="Kamagata Y."/>
            <person name="Oshima K."/>
            <person name="Hattori M."/>
            <person name="Katayama T."/>
            <person name="Hanada S."/>
            <person name="Tamaki H."/>
            <person name="Marumo K."/>
            <person name="Maeda H."/>
            <person name="Nedachi M."/>
            <person name="Iwasaki W."/>
            <person name="Suwa Y."/>
            <person name="Sakata S."/>
        </authorList>
    </citation>
    <scope>NUCLEOTIDE SEQUENCE [LARGE SCALE GENOMIC DNA]</scope>
    <source>
        <strain evidence="2 3">MA2</strain>
    </source>
</reference>
<evidence type="ECO:0000313" key="2">
    <source>
        <dbReference type="EMBL" id="GAK44440.1"/>
    </source>
</evidence>
<organism evidence="2 3">
    <name type="scientific">Tepidicaulis marinus</name>
    <dbReference type="NCBI Taxonomy" id="1333998"/>
    <lineage>
        <taxon>Bacteria</taxon>
        <taxon>Pseudomonadati</taxon>
        <taxon>Pseudomonadota</taxon>
        <taxon>Alphaproteobacteria</taxon>
        <taxon>Hyphomicrobiales</taxon>
        <taxon>Parvibaculaceae</taxon>
        <taxon>Tepidicaulis</taxon>
    </lineage>
</organism>
<dbReference type="PANTHER" id="PTHR35006">
    <property type="entry name" value="GLYOXALASE FAMILY PROTEIN (AFU_ORTHOLOGUE AFUA_5G14830)"/>
    <property type="match status" value="1"/>
</dbReference>
<keyword evidence="3" id="KW-1185">Reference proteome</keyword>
<dbReference type="STRING" id="1333998.M2A_0939"/>
<gene>
    <name evidence="2" type="ORF">M2A_0939</name>
</gene>
<accession>A0A081B8S2</accession>
<keyword evidence="2" id="KW-0223">Dioxygenase</keyword>
<dbReference type="eggNOG" id="COG0346">
    <property type="taxonomic scope" value="Bacteria"/>
</dbReference>